<dbReference type="Proteomes" id="UP000053664">
    <property type="component" value="Unassembled WGS sequence"/>
</dbReference>
<dbReference type="InterPro" id="IPR015424">
    <property type="entry name" value="PyrdxlP-dep_Trfase"/>
</dbReference>
<dbReference type="InterPro" id="IPR015421">
    <property type="entry name" value="PyrdxlP-dep_Trfase_major"/>
</dbReference>
<reference evidence="2 3" key="1">
    <citation type="journal article" date="2013" name="Plant Cell">
        <title>The transition from a phytopathogenic smut ancestor to an anamorphic biocontrol agent deciphered by comparative whole-genome analysis.</title>
        <authorList>
            <person name="Lefebvre F."/>
            <person name="Joly D.L."/>
            <person name="Labbe C."/>
            <person name="Teichmann B."/>
            <person name="Linning R."/>
            <person name="Belzile F."/>
            <person name="Bakkeren G."/>
            <person name="Belanger R.R."/>
        </authorList>
    </citation>
    <scope>NUCLEOTIDE SEQUENCE [LARGE SCALE GENOMIC DNA]</scope>
    <source>
        <strain evidence="2 3">PF-1</strain>
    </source>
</reference>
<dbReference type="PANTHER" id="PTHR43586">
    <property type="entry name" value="CYSTEINE DESULFURASE"/>
    <property type="match status" value="1"/>
</dbReference>
<dbReference type="Gene3D" id="3.90.1150.10">
    <property type="entry name" value="Aspartate Aminotransferase, domain 1"/>
    <property type="match status" value="1"/>
</dbReference>
<evidence type="ECO:0000259" key="1">
    <source>
        <dbReference type="Pfam" id="PF00266"/>
    </source>
</evidence>
<dbReference type="InterPro" id="IPR015422">
    <property type="entry name" value="PyrdxlP-dep_Trfase_small"/>
</dbReference>
<organism evidence="2 3">
    <name type="scientific">Pseudozyma flocculosa PF-1</name>
    <dbReference type="NCBI Taxonomy" id="1277687"/>
    <lineage>
        <taxon>Eukaryota</taxon>
        <taxon>Fungi</taxon>
        <taxon>Dikarya</taxon>
        <taxon>Basidiomycota</taxon>
        <taxon>Ustilaginomycotina</taxon>
        <taxon>Ustilaginomycetes</taxon>
        <taxon>Ustilaginales</taxon>
        <taxon>Ustilaginaceae</taxon>
        <taxon>Pseudozyma</taxon>
    </lineage>
</organism>
<name>A0A061H753_9BASI</name>
<evidence type="ECO:0000313" key="2">
    <source>
        <dbReference type="EMBL" id="EPQ28438.1"/>
    </source>
</evidence>
<dbReference type="RefSeq" id="XP_007879978.1">
    <property type="nucleotide sequence ID" value="XM_007881787.1"/>
</dbReference>
<dbReference type="Pfam" id="PF00266">
    <property type="entry name" value="Aminotran_5"/>
    <property type="match status" value="1"/>
</dbReference>
<dbReference type="GeneID" id="19318370"/>
<evidence type="ECO:0000313" key="3">
    <source>
        <dbReference type="Proteomes" id="UP000053664"/>
    </source>
</evidence>
<dbReference type="EMBL" id="KE361635">
    <property type="protein sequence ID" value="EPQ28438.1"/>
    <property type="molecule type" value="Genomic_DNA"/>
</dbReference>
<dbReference type="KEGG" id="pfp:PFL1_04264"/>
<gene>
    <name evidence="2" type="ORF">PFL1_04264</name>
</gene>
<feature type="domain" description="Aminotransferase class V" evidence="1">
    <location>
        <begin position="28"/>
        <end position="454"/>
    </location>
</feature>
<dbReference type="AlphaFoldDB" id="A0A061H753"/>
<dbReference type="PANTHER" id="PTHR43586:SF21">
    <property type="entry name" value="PYRIDOXAL PHOSPHATE (PLP)-DEPENDENT ASPARTATE AMINOTRANSFERASE SUPERFAMILY"/>
    <property type="match status" value="1"/>
</dbReference>
<dbReference type="InterPro" id="IPR000192">
    <property type="entry name" value="Aminotrans_V_dom"/>
</dbReference>
<dbReference type="OrthoDB" id="420046at2759"/>
<protein>
    <recommendedName>
        <fullName evidence="1">Aminotransferase class V domain-containing protein</fullName>
    </recommendedName>
</protein>
<sequence length="466" mass="51334">MTATQDQLNVDFVRSHFPAIVNNPEYIFSENAGGSQVLASVVSRLSSYLLESNVQMAAYPLAHTAAAKVERGTYAAAFLVGADSKDEVLLGQSATQIAENMARMIERTLEKRREGEPGETWNEGDEIIVSQSDHETNIGAWARLAARNKLTLKVWPVTPLPSSQGGSDSNPYAVGLDPAVLSTLLTPRTRLVAFTGCSNVLGTFTPIREITSLVASKTGGKALVAVDCVAFAPHRPMRPKEWGVDMAIFSLYKTYGPHIGIGYVAPRARDQWFGKLNHFFLHDAQGAGTYPYTPSSQQYELIYSITAVADYLVSLADANKREEDWTQVYTSPQHRQLLDAAFAKIARHEEELQRILVDFLVSQHPRGVRIVGSESHRAEIRAPTVAFVVVDKEGKPQPLSKRVHQALVEDNKLGAQQGHMYAYRLVEKLGLDIQDGVVRVSFVHYNTTGEVEQFCAALGKVLDRLV</sequence>
<dbReference type="HOGENOM" id="CLU_003433_2_2_1"/>
<dbReference type="eggNOG" id="KOG1549">
    <property type="taxonomic scope" value="Eukaryota"/>
</dbReference>
<accession>A0A061H753</accession>
<dbReference type="Gene3D" id="3.40.640.10">
    <property type="entry name" value="Type I PLP-dependent aspartate aminotransferase-like (Major domain)"/>
    <property type="match status" value="1"/>
</dbReference>
<proteinExistence type="predicted"/>
<dbReference type="SUPFAM" id="SSF53383">
    <property type="entry name" value="PLP-dependent transferases"/>
    <property type="match status" value="1"/>
</dbReference>